<evidence type="ECO:0000313" key="2">
    <source>
        <dbReference type="EMBL" id="CAC5425484.1"/>
    </source>
</evidence>
<evidence type="ECO:0000313" key="3">
    <source>
        <dbReference type="Proteomes" id="UP000507470"/>
    </source>
</evidence>
<dbReference type="InterPro" id="IPR011009">
    <property type="entry name" value="Kinase-like_dom_sf"/>
</dbReference>
<accession>A0A6J8EYB3</accession>
<gene>
    <name evidence="2" type="ORF">MCOR_57299</name>
</gene>
<dbReference type="PROSITE" id="PS50011">
    <property type="entry name" value="PROTEIN_KINASE_DOM"/>
    <property type="match status" value="1"/>
</dbReference>
<dbReference type="PANTHER" id="PTHR26392">
    <property type="entry name" value="MITOGEN-ACTIVATED PROTEIN KINASE KINASE KINASE 7-RELATED"/>
    <property type="match status" value="1"/>
</dbReference>
<dbReference type="GO" id="GO:0004672">
    <property type="term" value="F:protein kinase activity"/>
    <property type="evidence" value="ECO:0007669"/>
    <property type="project" value="InterPro"/>
</dbReference>
<protein>
    <recommendedName>
        <fullName evidence="1">Protein kinase domain-containing protein</fullName>
    </recommendedName>
</protein>
<dbReference type="SUPFAM" id="SSF56112">
    <property type="entry name" value="Protein kinase-like (PK-like)"/>
    <property type="match status" value="1"/>
</dbReference>
<keyword evidence="3" id="KW-1185">Reference proteome</keyword>
<dbReference type="SMART" id="SM00220">
    <property type="entry name" value="S_TKc"/>
    <property type="match status" value="1"/>
</dbReference>
<dbReference type="GO" id="GO:0005524">
    <property type="term" value="F:ATP binding"/>
    <property type="evidence" value="ECO:0007669"/>
    <property type="project" value="InterPro"/>
</dbReference>
<dbReference type="PANTHER" id="PTHR26392:SF92">
    <property type="entry name" value="PROTEIN KINASE DOMAIN-CONTAINING PROTEIN"/>
    <property type="match status" value="1"/>
</dbReference>
<evidence type="ECO:0000259" key="1">
    <source>
        <dbReference type="PROSITE" id="PS50011"/>
    </source>
</evidence>
<dbReference type="InterPro" id="IPR000719">
    <property type="entry name" value="Prot_kinase_dom"/>
</dbReference>
<organism evidence="2 3">
    <name type="scientific">Mytilus coruscus</name>
    <name type="common">Sea mussel</name>
    <dbReference type="NCBI Taxonomy" id="42192"/>
    <lineage>
        <taxon>Eukaryota</taxon>
        <taxon>Metazoa</taxon>
        <taxon>Spiralia</taxon>
        <taxon>Lophotrochozoa</taxon>
        <taxon>Mollusca</taxon>
        <taxon>Bivalvia</taxon>
        <taxon>Autobranchia</taxon>
        <taxon>Pteriomorphia</taxon>
        <taxon>Mytilida</taxon>
        <taxon>Mytiloidea</taxon>
        <taxon>Mytilidae</taxon>
        <taxon>Mytilinae</taxon>
        <taxon>Mytilus</taxon>
    </lineage>
</organism>
<dbReference type="InterPro" id="IPR008271">
    <property type="entry name" value="Ser/Thr_kinase_AS"/>
</dbReference>
<dbReference type="PROSITE" id="PS00108">
    <property type="entry name" value="PROTEIN_KINASE_ST"/>
    <property type="match status" value="1"/>
</dbReference>
<proteinExistence type="predicted"/>
<dbReference type="OrthoDB" id="6157868at2759"/>
<dbReference type="Gene3D" id="1.10.510.10">
    <property type="entry name" value="Transferase(Phosphotransferase) domain 1"/>
    <property type="match status" value="1"/>
</dbReference>
<feature type="domain" description="Protein kinase" evidence="1">
    <location>
        <begin position="1"/>
        <end position="166"/>
    </location>
</feature>
<dbReference type="Proteomes" id="UP000507470">
    <property type="component" value="Unassembled WGS sequence"/>
</dbReference>
<name>A0A6J8EYB3_MYTCO</name>
<reference evidence="2 3" key="1">
    <citation type="submission" date="2020-06" db="EMBL/GenBank/DDBJ databases">
        <authorList>
            <person name="Li R."/>
            <person name="Bekaert M."/>
        </authorList>
    </citation>
    <scope>NUCLEOTIDE SEQUENCE [LARGE SCALE GENOMIC DNA]</scope>
    <source>
        <strain evidence="3">wild</strain>
    </source>
</reference>
<dbReference type="AlphaFoldDB" id="A0A6J8EYB3"/>
<sequence>MYSYKQLSEALIVRAGFVHRDLKLENILVKGGHSVKLADLRLSRSEENISETVAGNPSYMAPEVMNGELCGSEADIYSFGMVVYELWYYRPVFTHPLPTKCSKYESMFHTPKELEEKVLKGCRPDCEIPFKPPTELTAVMLKCWDANKEERPTAAEVFKRIREVKLN</sequence>
<dbReference type="Pfam" id="PF00069">
    <property type="entry name" value="Pkinase"/>
    <property type="match status" value="1"/>
</dbReference>
<dbReference type="EMBL" id="CACVKT020010248">
    <property type="protein sequence ID" value="CAC5425484.1"/>
    <property type="molecule type" value="Genomic_DNA"/>
</dbReference>